<sequence>MANNVFVQDRRLVILRVLSESAGYTASDSNLDDSLDSWGHTVSRDVVIGEMYWLAEQQLITLREMGSTQIATITQRGLDVASGQAIHPGVKRPRP</sequence>
<evidence type="ECO:0000313" key="1">
    <source>
        <dbReference type="EMBL" id="ODS10938.1"/>
    </source>
</evidence>
<dbReference type="AlphaFoldDB" id="A0A1E3WMF6"/>
<proteinExistence type="predicted"/>
<reference evidence="1 2" key="1">
    <citation type="submission" date="2016-08" db="EMBL/GenBank/DDBJ databases">
        <title>Genome sequencing of Vibrio scophthalmi strain FP3289, an isolated from Paralichthys olivaceus.</title>
        <authorList>
            <person name="Han H.-J."/>
        </authorList>
    </citation>
    <scope>NUCLEOTIDE SEQUENCE [LARGE SCALE GENOMIC DNA]</scope>
    <source>
        <strain evidence="1 2">FP3289</strain>
    </source>
</reference>
<organism evidence="1 2">
    <name type="scientific">Vibrio scophthalmi</name>
    <dbReference type="NCBI Taxonomy" id="45658"/>
    <lineage>
        <taxon>Bacteria</taxon>
        <taxon>Pseudomonadati</taxon>
        <taxon>Pseudomonadota</taxon>
        <taxon>Gammaproteobacteria</taxon>
        <taxon>Vibrionales</taxon>
        <taxon>Vibrionaceae</taxon>
        <taxon>Vibrio</taxon>
    </lineage>
</organism>
<dbReference type="Proteomes" id="UP000095131">
    <property type="component" value="Unassembled WGS sequence"/>
</dbReference>
<name>A0A1E3WMF6_9VIBR</name>
<dbReference type="EMBL" id="MDCJ01000002">
    <property type="protein sequence ID" value="ODS10938.1"/>
    <property type="molecule type" value="Genomic_DNA"/>
</dbReference>
<comment type="caution">
    <text evidence="1">The sequence shown here is derived from an EMBL/GenBank/DDBJ whole genome shotgun (WGS) entry which is preliminary data.</text>
</comment>
<evidence type="ECO:0000313" key="2">
    <source>
        <dbReference type="Proteomes" id="UP000095131"/>
    </source>
</evidence>
<gene>
    <name evidence="1" type="ORF">VSF3289_01199</name>
</gene>
<dbReference type="RefSeq" id="WP_069446368.1">
    <property type="nucleotide sequence ID" value="NZ_CP134281.1"/>
</dbReference>
<accession>A0A1E3WMF6</accession>
<protein>
    <submittedName>
        <fullName evidence="1">Uncharacterized protein</fullName>
    </submittedName>
</protein>
<dbReference type="OrthoDB" id="7855192at2"/>